<dbReference type="HOGENOM" id="CLU_1737797_0_0_9"/>
<organism evidence="2 3">
    <name type="scientific">Exiguobacterium sp. (strain ATCC BAA-1283 / AT1b)</name>
    <dbReference type="NCBI Taxonomy" id="360911"/>
    <lineage>
        <taxon>Bacteria</taxon>
        <taxon>Bacillati</taxon>
        <taxon>Bacillota</taxon>
        <taxon>Bacilli</taxon>
        <taxon>Bacillales</taxon>
        <taxon>Bacillales Family XII. Incertae Sedis</taxon>
        <taxon>Exiguobacterium</taxon>
    </lineage>
</organism>
<evidence type="ECO:0000313" key="2">
    <source>
        <dbReference type="EMBL" id="ACQ68958.1"/>
    </source>
</evidence>
<feature type="coiled-coil region" evidence="1">
    <location>
        <begin position="78"/>
        <end position="112"/>
    </location>
</feature>
<keyword evidence="3" id="KW-1185">Reference proteome</keyword>
<dbReference type="Proteomes" id="UP000000716">
    <property type="component" value="Chromosome"/>
</dbReference>
<accession>C4L0P0</accession>
<proteinExistence type="predicted"/>
<dbReference type="RefSeq" id="WP_012726077.1">
    <property type="nucleotide sequence ID" value="NC_012673.1"/>
</dbReference>
<reference evidence="2 3" key="1">
    <citation type="journal article" date="2011" name="J. Bacteriol.">
        <title>Complete genome sequence of the Thermophilic Bacterium Exiguobacterium sp. AT1b.</title>
        <authorList>
            <person name="Vishnivetskaya T.A."/>
            <person name="Lucas S."/>
            <person name="Copeland A."/>
            <person name="Lapidus A."/>
            <person name="Glavina Del Rio T."/>
            <person name="Dalin E."/>
            <person name="Tice H."/>
            <person name="Bruce D.C."/>
            <person name="Goodwin L.A."/>
            <person name="Pitluck S."/>
            <person name="Saunders E."/>
            <person name="Brettin T."/>
            <person name="Detter C."/>
            <person name="Han C."/>
            <person name="Larimer F."/>
            <person name="Land M.L."/>
            <person name="Hauser L.J."/>
            <person name="Kyrpides N.C."/>
            <person name="Ovchinnikova G."/>
            <person name="Kathariou S."/>
            <person name="Ramaley R.F."/>
            <person name="Rodrigues D.F."/>
            <person name="Hendrix C."/>
            <person name="Richardson P."/>
            <person name="Tiedje J.M."/>
        </authorList>
    </citation>
    <scope>NUCLEOTIDE SEQUENCE [LARGE SCALE GENOMIC DNA]</scope>
    <source>
        <strain evidence="3">ATCC BAA-1283 / AT1b</strain>
    </source>
</reference>
<sequence>MGFTRNLIYRIKTTIASWFGIQQTEAAATSLDEVEEKTKELKVRMDLLADQEWCIDALTHDYMMAAERLRQTEVAYNVARATVAKRKLEKRLVKEQADVTRLRSELRELTDKTKVDIQEANELASWLENVQFGKRGPRRGVRKASSWLNR</sequence>
<protein>
    <submittedName>
        <fullName evidence="2">Uncharacterized protein</fullName>
    </submittedName>
</protein>
<name>C4L0P0_EXISA</name>
<dbReference type="STRING" id="360911.EAT1b_0023"/>
<dbReference type="KEGG" id="eat:EAT1b_0023"/>
<gene>
    <name evidence="2" type="ordered locus">EAT1b_0023</name>
</gene>
<evidence type="ECO:0000256" key="1">
    <source>
        <dbReference type="SAM" id="Coils"/>
    </source>
</evidence>
<keyword evidence="1" id="KW-0175">Coiled coil</keyword>
<evidence type="ECO:0000313" key="3">
    <source>
        <dbReference type="Proteomes" id="UP000000716"/>
    </source>
</evidence>
<dbReference type="EMBL" id="CP001615">
    <property type="protein sequence ID" value="ACQ68958.1"/>
    <property type="molecule type" value="Genomic_DNA"/>
</dbReference>
<dbReference type="AlphaFoldDB" id="C4L0P0"/>